<sequence>MDDSLDPKTTTIAETDNYLAWKAEEADGETTYHLELNNVTLHFFKEEWQEFIDLVDMVLDEEL</sequence>
<name>A0A1Y6K1Z7_9CHLR</name>
<protein>
    <submittedName>
        <fullName evidence="1">Uncharacterized protein</fullName>
    </submittedName>
</protein>
<evidence type="ECO:0000313" key="2">
    <source>
        <dbReference type="Proteomes" id="UP000195514"/>
    </source>
</evidence>
<evidence type="ECO:0000313" key="1">
    <source>
        <dbReference type="EMBL" id="SMX53681.1"/>
    </source>
</evidence>
<dbReference type="Proteomes" id="UP000195514">
    <property type="component" value="Chromosome I"/>
</dbReference>
<reference evidence="2" key="1">
    <citation type="submission" date="2017-05" db="EMBL/GenBank/DDBJ databases">
        <authorList>
            <person name="Kirkegaard R."/>
            <person name="Mcilroy J S."/>
        </authorList>
    </citation>
    <scope>NUCLEOTIDE SEQUENCE [LARGE SCALE GENOMIC DNA]</scope>
</reference>
<dbReference type="KEGG" id="abat:CFX1CAM_0616"/>
<proteinExistence type="predicted"/>
<dbReference type="AlphaFoldDB" id="A0A1Y6K1Z7"/>
<organism evidence="1 2">
    <name type="scientific">Candidatus Brevifilum fermentans</name>
    <dbReference type="NCBI Taxonomy" id="1986204"/>
    <lineage>
        <taxon>Bacteria</taxon>
        <taxon>Bacillati</taxon>
        <taxon>Chloroflexota</taxon>
        <taxon>Anaerolineae</taxon>
        <taxon>Anaerolineales</taxon>
        <taxon>Anaerolineaceae</taxon>
        <taxon>Candidatus Brevifilum</taxon>
    </lineage>
</organism>
<dbReference type="OrthoDB" id="165737at2"/>
<dbReference type="EMBL" id="LT859958">
    <property type="protein sequence ID" value="SMX53681.1"/>
    <property type="molecule type" value="Genomic_DNA"/>
</dbReference>
<gene>
    <name evidence="1" type="ORF">CFX1CAM_0616</name>
</gene>
<dbReference type="RefSeq" id="WP_087861608.1">
    <property type="nucleotide sequence ID" value="NZ_LT859958.1"/>
</dbReference>
<accession>A0A1Y6K1Z7</accession>
<keyword evidence="2" id="KW-1185">Reference proteome</keyword>